<evidence type="ECO:0000313" key="2">
    <source>
        <dbReference type="EMBL" id="KKN30915.1"/>
    </source>
</evidence>
<dbReference type="EMBL" id="LAZR01002370">
    <property type="protein sequence ID" value="KKN30915.1"/>
    <property type="molecule type" value="Genomic_DNA"/>
</dbReference>
<sequence length="203" mass="23441">NNGRANNGRANNGRANNGRANNGRANNGRADNECTIDRRADARRTGDLFFFWWGITWKSNSQEWKSNFNVKNFENCLDRDRQAPVLSKYERLEGSSKITQATQASPAREHPKSLPNLQDQPCWLAYLNGKRMAFKFRIKRHGNRIFSKQCPASRHYCWLSLRGAVEDRRFQCTNFLRQTSMHKNLCTLDKSTSYYDGEISNGP</sequence>
<organism evidence="2">
    <name type="scientific">marine sediment metagenome</name>
    <dbReference type="NCBI Taxonomy" id="412755"/>
    <lineage>
        <taxon>unclassified sequences</taxon>
        <taxon>metagenomes</taxon>
        <taxon>ecological metagenomes</taxon>
    </lineage>
</organism>
<proteinExistence type="predicted"/>
<evidence type="ECO:0000256" key="1">
    <source>
        <dbReference type="SAM" id="MobiDB-lite"/>
    </source>
</evidence>
<name>A0A0F9PGG9_9ZZZZ</name>
<feature type="region of interest" description="Disordered" evidence="1">
    <location>
        <begin position="1"/>
        <end position="31"/>
    </location>
</feature>
<accession>A0A0F9PGG9</accession>
<feature type="compositionally biased region" description="Low complexity" evidence="1">
    <location>
        <begin position="1"/>
        <end position="29"/>
    </location>
</feature>
<protein>
    <submittedName>
        <fullName evidence="2">Uncharacterized protein</fullName>
    </submittedName>
</protein>
<comment type="caution">
    <text evidence="2">The sequence shown here is derived from an EMBL/GenBank/DDBJ whole genome shotgun (WGS) entry which is preliminary data.</text>
</comment>
<gene>
    <name evidence="2" type="ORF">LCGC14_0829060</name>
</gene>
<reference evidence="2" key="1">
    <citation type="journal article" date="2015" name="Nature">
        <title>Complex archaea that bridge the gap between prokaryotes and eukaryotes.</title>
        <authorList>
            <person name="Spang A."/>
            <person name="Saw J.H."/>
            <person name="Jorgensen S.L."/>
            <person name="Zaremba-Niedzwiedzka K."/>
            <person name="Martijn J."/>
            <person name="Lind A.E."/>
            <person name="van Eijk R."/>
            <person name="Schleper C."/>
            <person name="Guy L."/>
            <person name="Ettema T.J."/>
        </authorList>
    </citation>
    <scope>NUCLEOTIDE SEQUENCE</scope>
</reference>
<feature type="non-terminal residue" evidence="2">
    <location>
        <position position="1"/>
    </location>
</feature>
<dbReference type="AlphaFoldDB" id="A0A0F9PGG9"/>